<evidence type="ECO:0000313" key="1">
    <source>
        <dbReference type="EMBL" id="AAL68788.1"/>
    </source>
</evidence>
<dbReference type="AlphaFoldDB" id="Q8WR29"/>
<proteinExistence type="evidence at transcript level"/>
<name>Q8WR29_ANOGA</name>
<protein>
    <submittedName>
        <fullName evidence="1">Uncharacterized protein</fullName>
    </submittedName>
</protein>
<sequence length="56" mass="6295">MCIFFQAGIKLLVLLICLFFYHTHCTTAYLWLAMGVEAKSIKARGTAHSKSRTSTN</sequence>
<organism evidence="1">
    <name type="scientific">Anopheles gambiae</name>
    <name type="common">African malaria mosquito</name>
    <dbReference type="NCBI Taxonomy" id="7165"/>
    <lineage>
        <taxon>Eukaryota</taxon>
        <taxon>Metazoa</taxon>
        <taxon>Ecdysozoa</taxon>
        <taxon>Arthropoda</taxon>
        <taxon>Hexapoda</taxon>
        <taxon>Insecta</taxon>
        <taxon>Pterygota</taxon>
        <taxon>Neoptera</taxon>
        <taxon>Endopterygota</taxon>
        <taxon>Diptera</taxon>
        <taxon>Nematocera</taxon>
        <taxon>Culicoidea</taxon>
        <taxon>Culicidae</taxon>
        <taxon>Anophelinae</taxon>
        <taxon>Anopheles</taxon>
    </lineage>
</organism>
<dbReference type="EMBL" id="AF457558">
    <property type="protein sequence ID" value="AAL68788.1"/>
    <property type="molecule type" value="mRNA"/>
</dbReference>
<reference evidence="1" key="1">
    <citation type="journal article" date="2002" name="J. Exp. Biol.">
        <title>Toward a catalog for the transcripts and proteins (sialome) from the salivary gland of the malaria vector Anopheles gambiae.</title>
        <authorList>
            <person name="Francischetti I.M."/>
            <person name="Valenzuela J.G."/>
            <person name="Pham V.M."/>
            <person name="Garfield M.K."/>
            <person name="Ribeiro J.M."/>
        </authorList>
    </citation>
    <scope>NUCLEOTIDE SEQUENCE</scope>
</reference>
<accession>Q8WR29</accession>